<keyword evidence="6" id="KW-0328">Glycosyltransferase</keyword>
<gene>
    <name evidence="17" type="ORF">AQJ30_01815</name>
</gene>
<dbReference type="EMBL" id="LMWS01000002">
    <property type="protein sequence ID" value="KUN41696.1"/>
    <property type="molecule type" value="Genomic_DNA"/>
</dbReference>
<dbReference type="AlphaFoldDB" id="A0A117QQU1"/>
<evidence type="ECO:0000256" key="8">
    <source>
        <dbReference type="ARBA" id="ARBA00023136"/>
    </source>
</evidence>
<dbReference type="Pfam" id="PF00535">
    <property type="entry name" value="Glycos_transf_2"/>
    <property type="match status" value="1"/>
</dbReference>
<dbReference type="GO" id="GO:0085029">
    <property type="term" value="P:extracellular matrix assembly"/>
    <property type="evidence" value="ECO:0007669"/>
    <property type="project" value="TreeGrafter"/>
</dbReference>
<evidence type="ECO:0000256" key="6">
    <source>
        <dbReference type="ARBA" id="ARBA00022676"/>
    </source>
</evidence>
<proteinExistence type="inferred from homology"/>
<comment type="catalytic activity">
    <reaction evidence="14">
        <text>N-acetyl-beta-D-glucosaminyl-(1-&gt;4)-[hyaluronan](n) + UDP-alpha-D-glucuronate = [hyaluronan](n+1) + UDP + H(+)</text>
        <dbReference type="Rhea" id="RHEA:12528"/>
        <dbReference type="Rhea" id="RHEA-COMP:12585"/>
        <dbReference type="Rhea" id="RHEA-COMP:12587"/>
        <dbReference type="ChEBI" id="CHEBI:15378"/>
        <dbReference type="ChEBI" id="CHEBI:58052"/>
        <dbReference type="ChEBI" id="CHEBI:58223"/>
        <dbReference type="ChEBI" id="CHEBI:132153"/>
        <dbReference type="ChEBI" id="CHEBI:132154"/>
        <dbReference type="EC" id="2.4.1.212"/>
    </reaction>
</comment>
<dbReference type="GO" id="GO:0050501">
    <property type="term" value="F:hyaluronan synthase activity"/>
    <property type="evidence" value="ECO:0007669"/>
    <property type="project" value="UniProtKB-EC"/>
</dbReference>
<keyword evidence="15" id="KW-0812">Transmembrane</keyword>
<feature type="transmembrane region" description="Helical" evidence="15">
    <location>
        <begin position="410"/>
        <end position="431"/>
    </location>
</feature>
<dbReference type="CDD" id="cd06423">
    <property type="entry name" value="CESA_like"/>
    <property type="match status" value="1"/>
</dbReference>
<dbReference type="GO" id="GO:0005886">
    <property type="term" value="C:plasma membrane"/>
    <property type="evidence" value="ECO:0007669"/>
    <property type="project" value="UniProtKB-SubCell"/>
</dbReference>
<dbReference type="Proteomes" id="UP000053271">
    <property type="component" value="Unassembled WGS sequence"/>
</dbReference>
<evidence type="ECO:0000256" key="7">
    <source>
        <dbReference type="ARBA" id="ARBA00022679"/>
    </source>
</evidence>
<keyword evidence="8 15" id="KW-0472">Membrane</keyword>
<comment type="catalytic activity">
    <reaction evidence="13">
        <text>[hyaluronan](n) + UDP-N-acetyl-alpha-D-glucosamine = N-acetyl-beta-D-glucosaminyl-(1-&gt;4)-[hyaluronan](n) + UDP + H(+)</text>
        <dbReference type="Rhea" id="RHEA:20465"/>
        <dbReference type="Rhea" id="RHEA-COMP:12583"/>
        <dbReference type="Rhea" id="RHEA-COMP:12585"/>
        <dbReference type="ChEBI" id="CHEBI:15378"/>
        <dbReference type="ChEBI" id="CHEBI:57705"/>
        <dbReference type="ChEBI" id="CHEBI:58223"/>
        <dbReference type="ChEBI" id="CHEBI:132153"/>
        <dbReference type="ChEBI" id="CHEBI:132154"/>
        <dbReference type="EC" id="2.4.1.212"/>
    </reaction>
</comment>
<organism evidence="17 18">
    <name type="scientific">Streptomyces longwoodensis</name>
    <dbReference type="NCBI Taxonomy" id="68231"/>
    <lineage>
        <taxon>Bacteria</taxon>
        <taxon>Bacillati</taxon>
        <taxon>Actinomycetota</taxon>
        <taxon>Actinomycetes</taxon>
        <taxon>Kitasatosporales</taxon>
        <taxon>Streptomycetaceae</taxon>
        <taxon>Streptomyces</taxon>
    </lineage>
</organism>
<dbReference type="EC" id="2.4.1.212" evidence="4"/>
<evidence type="ECO:0000259" key="16">
    <source>
        <dbReference type="Pfam" id="PF00535"/>
    </source>
</evidence>
<comment type="function">
    <text evidence="9">Glycosaminoglycan synthesis. The hyaluronic acid capsule is involved in the pathogenicity of group A Streptococci; it may be the major virulence determinant.</text>
</comment>
<comment type="similarity">
    <text evidence="3">Belongs to the NodC/HAS family.</text>
</comment>
<evidence type="ECO:0000256" key="13">
    <source>
        <dbReference type="ARBA" id="ARBA00047709"/>
    </source>
</evidence>
<keyword evidence="7 17" id="KW-0808">Transferase</keyword>
<feature type="transmembrane region" description="Helical" evidence="15">
    <location>
        <begin position="54"/>
        <end position="73"/>
    </location>
</feature>
<evidence type="ECO:0000256" key="10">
    <source>
        <dbReference type="ARBA" id="ARBA00040508"/>
    </source>
</evidence>
<evidence type="ECO:0000313" key="18">
    <source>
        <dbReference type="Proteomes" id="UP000053271"/>
    </source>
</evidence>
<evidence type="ECO:0000256" key="5">
    <source>
        <dbReference type="ARBA" id="ARBA00022475"/>
    </source>
</evidence>
<protein>
    <recommendedName>
        <fullName evidence="10">Hyaluronan synthase</fullName>
        <ecNumber evidence="4">2.4.1.212</ecNumber>
    </recommendedName>
    <alternativeName>
        <fullName evidence="12">Hyaluronate synthase</fullName>
    </alternativeName>
    <alternativeName>
        <fullName evidence="11">Hyaluronic acid synthase</fullName>
    </alternativeName>
</protein>
<evidence type="ECO:0000256" key="9">
    <source>
        <dbReference type="ARBA" id="ARBA00037408"/>
    </source>
</evidence>
<evidence type="ECO:0000256" key="4">
    <source>
        <dbReference type="ARBA" id="ARBA00012207"/>
    </source>
</evidence>
<dbReference type="SUPFAM" id="SSF53448">
    <property type="entry name" value="Nucleotide-diphospho-sugar transferases"/>
    <property type="match status" value="1"/>
</dbReference>
<comment type="pathway">
    <text evidence="2">Glycan biosynthesis; hyaluronan biosynthesis.</text>
</comment>
<evidence type="ECO:0000256" key="11">
    <source>
        <dbReference type="ARBA" id="ARBA00042148"/>
    </source>
</evidence>
<feature type="domain" description="Glycosyltransferase 2-like" evidence="16">
    <location>
        <begin position="107"/>
        <end position="272"/>
    </location>
</feature>
<comment type="caution">
    <text evidence="17">The sequence shown here is derived from an EMBL/GenBank/DDBJ whole genome shotgun (WGS) entry which is preliminary data.</text>
</comment>
<dbReference type="InterPro" id="IPR029044">
    <property type="entry name" value="Nucleotide-diphossugar_trans"/>
</dbReference>
<name>A0A117QQU1_9ACTN</name>
<feature type="transmembrane region" description="Helical" evidence="15">
    <location>
        <begin position="443"/>
        <end position="463"/>
    </location>
</feature>
<evidence type="ECO:0000256" key="1">
    <source>
        <dbReference type="ARBA" id="ARBA00004236"/>
    </source>
</evidence>
<dbReference type="PANTHER" id="PTHR22913">
    <property type="entry name" value="HYALURONAN SYNTHASE"/>
    <property type="match status" value="1"/>
</dbReference>
<evidence type="ECO:0000256" key="14">
    <source>
        <dbReference type="ARBA" id="ARBA00048168"/>
    </source>
</evidence>
<evidence type="ECO:0000256" key="15">
    <source>
        <dbReference type="SAM" id="Phobius"/>
    </source>
</evidence>
<keyword evidence="18" id="KW-1185">Reference proteome</keyword>
<sequence>MPHAVPATRLTARLQRADPAVRHGVRRLLTLVCLLPLLLLLAQATVRLKQPSLPLLYGVVVLAGTIAVFHLAYSHYRDPSAQALPLPRRHRAGPAFPALPAEPTVTFVLAVKDEVDGIEACVRSMVSSDCAGLRVVVVDDHSTDGTAEVLERLRGELGIDVLRLTRNLGKKHALVLACQDVTTDVIAFTDSDCVLAPDALRRCVRALVRNPSLGAVSGHCRARNARASVLTRIQDTWYEGQFRVSKAAEASFGSVSCVSGPLAVFRRDAVYNYLPAWAQDRFLGAPFKFATDRQLTGYVLGQRWQGRTLKARHASSPFVTAQDFPERPWRVGYVHSARVWTDVPARMAPLLRQQVRWKKSFLRNLFFTGGFMWRRGVGPAALFYGHVLWVLAAPAMAFVHLLWAPLHGDWWLTVLYLLGVLLKGCAWGLAYRLDHPGDTRWRWRPLMSLFSALVLAWLLPYALLTVRKGVWTRGAA</sequence>
<evidence type="ECO:0000256" key="3">
    <source>
        <dbReference type="ARBA" id="ARBA00006782"/>
    </source>
</evidence>
<keyword evidence="5" id="KW-1003">Cell membrane</keyword>
<dbReference type="GO" id="GO:0030213">
    <property type="term" value="P:hyaluronan biosynthetic process"/>
    <property type="evidence" value="ECO:0007669"/>
    <property type="project" value="TreeGrafter"/>
</dbReference>
<dbReference type="STRING" id="68231.AQJ30_01815"/>
<dbReference type="PANTHER" id="PTHR22913:SF12">
    <property type="entry name" value="MANNURONAN SYNTHASE"/>
    <property type="match status" value="1"/>
</dbReference>
<evidence type="ECO:0000256" key="12">
    <source>
        <dbReference type="ARBA" id="ARBA00043237"/>
    </source>
</evidence>
<evidence type="ECO:0000256" key="2">
    <source>
        <dbReference type="ARBA" id="ARBA00004698"/>
    </source>
</evidence>
<dbReference type="InterPro" id="IPR001173">
    <property type="entry name" value="Glyco_trans_2-like"/>
</dbReference>
<feature type="transmembrane region" description="Helical" evidence="15">
    <location>
        <begin position="381"/>
        <end position="404"/>
    </location>
</feature>
<keyword evidence="15" id="KW-1133">Transmembrane helix</keyword>
<dbReference type="Gene3D" id="3.90.550.10">
    <property type="entry name" value="Spore Coat Polysaccharide Biosynthesis Protein SpsA, Chain A"/>
    <property type="match status" value="1"/>
</dbReference>
<comment type="subcellular location">
    <subcellularLocation>
        <location evidence="1">Cell membrane</location>
    </subcellularLocation>
</comment>
<evidence type="ECO:0000313" key="17">
    <source>
        <dbReference type="EMBL" id="KUN41696.1"/>
    </source>
</evidence>
<accession>A0A117QQU1</accession>
<reference evidence="17 18" key="1">
    <citation type="submission" date="2015-10" db="EMBL/GenBank/DDBJ databases">
        <title>Draft genome sequence of Streptomyces longwoodensis DSM 41677, type strain for the species Streptomyces longwoodensis.</title>
        <authorList>
            <person name="Ruckert C."/>
            <person name="Winkler A."/>
            <person name="Kalinowski J."/>
            <person name="Kampfer P."/>
            <person name="Glaeser S."/>
        </authorList>
    </citation>
    <scope>NUCLEOTIDE SEQUENCE [LARGE SCALE GENOMIC DNA]</scope>
    <source>
        <strain evidence="17 18">DSM 41677</strain>
    </source>
</reference>